<dbReference type="SUPFAM" id="SSF53784">
    <property type="entry name" value="Phosphofructokinase"/>
    <property type="match status" value="1"/>
</dbReference>
<dbReference type="GO" id="GO:0016208">
    <property type="term" value="F:AMP binding"/>
    <property type="evidence" value="ECO:0007669"/>
    <property type="project" value="TreeGrafter"/>
</dbReference>
<evidence type="ECO:0000313" key="11">
    <source>
        <dbReference type="EMBL" id="HIX66390.1"/>
    </source>
</evidence>
<dbReference type="PANTHER" id="PTHR13697">
    <property type="entry name" value="PHOSPHOFRUCTOKINASE"/>
    <property type="match status" value="1"/>
</dbReference>
<evidence type="ECO:0000256" key="9">
    <source>
        <dbReference type="HAMAP-Rule" id="MF_01976"/>
    </source>
</evidence>
<gene>
    <name evidence="9" type="primary">pfkA</name>
    <name evidence="11" type="ORF">H9736_09100</name>
</gene>
<feature type="binding site" description="in other chain" evidence="9">
    <location>
        <begin position="282"/>
        <end position="285"/>
    </location>
    <ligand>
        <name>substrate</name>
        <note>ligand shared between dimeric partners</note>
    </ligand>
</feature>
<evidence type="ECO:0000256" key="4">
    <source>
        <dbReference type="ARBA" id="ARBA00022679"/>
    </source>
</evidence>
<dbReference type="GO" id="GO:0005945">
    <property type="term" value="C:6-phosphofructokinase complex"/>
    <property type="evidence" value="ECO:0007669"/>
    <property type="project" value="TreeGrafter"/>
</dbReference>
<dbReference type="InterPro" id="IPR000023">
    <property type="entry name" value="Phosphofructokinase_dom"/>
</dbReference>
<comment type="caution">
    <text evidence="9">Lacks conserved residue(s) required for the propagation of feature annotation.</text>
</comment>
<evidence type="ECO:0000256" key="2">
    <source>
        <dbReference type="ARBA" id="ARBA00004679"/>
    </source>
</evidence>
<feature type="domain" description="Phosphofructokinase" evidence="10">
    <location>
        <begin position="5"/>
        <end position="307"/>
    </location>
</feature>
<sequence>MCVMRIGILTAGGDCPGLNATIRGVVKAIYQKMDDAQIVGIVDGFKGLIEGEYHEMKPSDFWGILTQGGTILGTARTPYRQMKVVENDVDKVAEMKRNYRKMKLDCLLTLGGNGTHKTANLLAQEGLNVIGLPKTIDNDLWGTDVTFGFHTAVDIGTEVVDRVHTTASSHKRVMVIEIMGNKAGWLTLYTGLAGGADVVLIPEIPYDIRAVIRAVDKRAAAGRGFSILCVAEGAMDVAEAKMKKKERSQYRAELGISTATSRIAREIEEISSFETRTVVPGHFARGGAPSAYDRVLASQFGTYAAKLVSQGVFGVTVAMRNNAVVHNPLSEVAGKTKLVPPDHQLVTTARQLGISFGDEL</sequence>
<evidence type="ECO:0000256" key="3">
    <source>
        <dbReference type="ARBA" id="ARBA00022490"/>
    </source>
</evidence>
<dbReference type="EMBL" id="DXES01000192">
    <property type="protein sequence ID" value="HIX66390.1"/>
    <property type="molecule type" value="Genomic_DNA"/>
</dbReference>
<feature type="binding site" evidence="9">
    <location>
        <begin position="112"/>
        <end position="115"/>
    </location>
    <ligand>
        <name>ATP</name>
        <dbReference type="ChEBI" id="CHEBI:30616"/>
    </ligand>
</feature>
<feature type="binding site" description="in other chain" evidence="9">
    <location>
        <position position="232"/>
    </location>
    <ligand>
        <name>substrate</name>
        <note>ligand shared between dimeric partners</note>
    </ligand>
</feature>
<comment type="subcellular location">
    <subcellularLocation>
        <location evidence="9">Cytoplasm</location>
    </subcellularLocation>
</comment>
<dbReference type="GO" id="GO:0006002">
    <property type="term" value="P:fructose 6-phosphate metabolic process"/>
    <property type="evidence" value="ECO:0007669"/>
    <property type="project" value="InterPro"/>
</dbReference>
<keyword evidence="9" id="KW-0067">ATP-binding</keyword>
<feature type="binding site" evidence="9">
    <location>
        <position position="276"/>
    </location>
    <ligand>
        <name>substrate</name>
        <note>ligand shared between dimeric partners</note>
    </ligand>
</feature>
<dbReference type="PANTHER" id="PTHR13697:SF52">
    <property type="entry name" value="ATP-DEPENDENT 6-PHOSPHOFRUCTOKINASE 3"/>
    <property type="match status" value="1"/>
</dbReference>
<evidence type="ECO:0000256" key="7">
    <source>
        <dbReference type="ARBA" id="ARBA00022842"/>
    </source>
</evidence>
<reference evidence="11" key="1">
    <citation type="journal article" date="2021" name="PeerJ">
        <title>Extensive microbial diversity within the chicken gut microbiome revealed by metagenomics and culture.</title>
        <authorList>
            <person name="Gilroy R."/>
            <person name="Ravi A."/>
            <person name="Getino M."/>
            <person name="Pursley I."/>
            <person name="Horton D.L."/>
            <person name="Alikhan N.F."/>
            <person name="Baker D."/>
            <person name="Gharbi K."/>
            <person name="Hall N."/>
            <person name="Watson M."/>
            <person name="Adriaenssens E.M."/>
            <person name="Foster-Nyarko E."/>
            <person name="Jarju S."/>
            <person name="Secka A."/>
            <person name="Antonio M."/>
            <person name="Oren A."/>
            <person name="Chaudhuri R.R."/>
            <person name="La Ragione R."/>
            <person name="Hildebrand F."/>
            <person name="Pallen M.J."/>
        </authorList>
    </citation>
    <scope>NUCLEOTIDE SEQUENCE</scope>
    <source>
        <strain evidence="11">CHK188-5543</strain>
    </source>
</reference>
<comment type="cofactor">
    <cofactor evidence="1 9">
        <name>Mg(2+)</name>
        <dbReference type="ChEBI" id="CHEBI:18420"/>
    </cofactor>
</comment>
<evidence type="ECO:0000256" key="1">
    <source>
        <dbReference type="ARBA" id="ARBA00001946"/>
    </source>
</evidence>
<comment type="subunit">
    <text evidence="9">Homodimer or homotetramer.</text>
</comment>
<evidence type="ECO:0000256" key="5">
    <source>
        <dbReference type="ARBA" id="ARBA00022723"/>
    </source>
</evidence>
<protein>
    <recommendedName>
        <fullName evidence="9">ATP-dependent 6-phosphofructokinase</fullName>
        <shortName evidence="9">ATP-PFK</shortName>
        <shortName evidence="9">Phosphofructokinase</shortName>
        <ecNumber evidence="9">2.7.1.11</ecNumber>
    </recommendedName>
    <alternativeName>
        <fullName evidence="9">Phosphohexokinase</fullName>
    </alternativeName>
</protein>
<comment type="pathway">
    <text evidence="2 9">Carbohydrate degradation; glycolysis; D-glyceraldehyde 3-phosphate and glycerone phosphate from D-glucose: step 3/4.</text>
</comment>
<dbReference type="GO" id="GO:0048029">
    <property type="term" value="F:monosaccharide binding"/>
    <property type="evidence" value="ECO:0007669"/>
    <property type="project" value="TreeGrafter"/>
</dbReference>
<feature type="site" description="Important for substrate specificity; cannot use PPi as phosphoryl donor" evidence="9">
    <location>
        <position position="114"/>
    </location>
</feature>
<keyword evidence="7 9" id="KW-0460">Magnesium</keyword>
<keyword evidence="3 9" id="KW-0963">Cytoplasm</keyword>
<dbReference type="Gene3D" id="3.40.50.460">
    <property type="entry name" value="Phosphofructokinase domain"/>
    <property type="match status" value="1"/>
</dbReference>
<dbReference type="Pfam" id="PF00365">
    <property type="entry name" value="PFK"/>
    <property type="match status" value="1"/>
</dbReference>
<proteinExistence type="inferred from homology"/>
<reference evidence="11" key="2">
    <citation type="submission" date="2021-04" db="EMBL/GenBank/DDBJ databases">
        <authorList>
            <person name="Gilroy R."/>
        </authorList>
    </citation>
    <scope>NUCLEOTIDE SEQUENCE</scope>
    <source>
        <strain evidence="11">CHK188-5543</strain>
    </source>
</reference>
<keyword evidence="6 9" id="KW-0418">Kinase</keyword>
<dbReference type="NCBIfam" id="NF002872">
    <property type="entry name" value="PRK03202.1"/>
    <property type="match status" value="1"/>
</dbReference>
<dbReference type="InterPro" id="IPR035966">
    <property type="entry name" value="PKF_sf"/>
</dbReference>
<accession>A0A9D1WT95</accession>
<feature type="binding site" evidence="9">
    <location>
        <position position="113"/>
    </location>
    <ligand>
        <name>Mg(2+)</name>
        <dbReference type="ChEBI" id="CHEBI:18420"/>
        <note>catalytic</note>
    </ligand>
</feature>
<evidence type="ECO:0000256" key="6">
    <source>
        <dbReference type="ARBA" id="ARBA00022777"/>
    </source>
</evidence>
<dbReference type="GO" id="GO:0042802">
    <property type="term" value="F:identical protein binding"/>
    <property type="evidence" value="ECO:0007669"/>
    <property type="project" value="TreeGrafter"/>
</dbReference>
<dbReference type="GO" id="GO:0046872">
    <property type="term" value="F:metal ion binding"/>
    <property type="evidence" value="ECO:0007669"/>
    <property type="project" value="UniProtKB-KW"/>
</dbReference>
<name>A0A9D1WT95_9FIRM</name>
<dbReference type="GO" id="GO:0003872">
    <property type="term" value="F:6-phosphofructokinase activity"/>
    <property type="evidence" value="ECO:0007669"/>
    <property type="project" value="UniProtKB-UniRule"/>
</dbReference>
<feature type="binding site" evidence="9">
    <location>
        <position position="13"/>
    </location>
    <ligand>
        <name>ATP</name>
        <dbReference type="ChEBI" id="CHEBI:30616"/>
    </ligand>
</feature>
<keyword evidence="9" id="KW-0547">Nucleotide-binding</keyword>
<evidence type="ECO:0000313" key="12">
    <source>
        <dbReference type="Proteomes" id="UP000886800"/>
    </source>
</evidence>
<feature type="binding site" description="in other chain" evidence="9">
    <location>
        <begin position="135"/>
        <end position="137"/>
    </location>
    <ligand>
        <name>substrate</name>
        <note>ligand shared between dimeric partners</note>
    </ligand>
</feature>
<dbReference type="GO" id="GO:0070095">
    <property type="term" value="F:fructose-6-phosphate binding"/>
    <property type="evidence" value="ECO:0007669"/>
    <property type="project" value="TreeGrafter"/>
</dbReference>
<feature type="active site" description="Proton acceptor" evidence="9">
    <location>
        <position position="137"/>
    </location>
</feature>
<comment type="similarity">
    <text evidence="9">Belongs to the phosphofructokinase type A (PFKA) family. Mixed-substrate PFK group III subfamily.</text>
</comment>
<comment type="caution">
    <text evidence="11">The sequence shown here is derived from an EMBL/GenBank/DDBJ whole genome shotgun (WGS) entry which is preliminary data.</text>
</comment>
<dbReference type="GO" id="GO:0061621">
    <property type="term" value="P:canonical glycolysis"/>
    <property type="evidence" value="ECO:0007669"/>
    <property type="project" value="TreeGrafter"/>
</dbReference>
<dbReference type="EC" id="2.7.1.11" evidence="9"/>
<dbReference type="Proteomes" id="UP000886800">
    <property type="component" value="Unassembled WGS sequence"/>
</dbReference>
<feature type="binding site" evidence="9">
    <location>
        <position position="172"/>
    </location>
    <ligand>
        <name>substrate</name>
        <note>ligand shared between dimeric partners</note>
    </ligand>
</feature>
<dbReference type="PRINTS" id="PR00476">
    <property type="entry name" value="PHFRCTKINASE"/>
</dbReference>
<evidence type="ECO:0000256" key="8">
    <source>
        <dbReference type="ARBA" id="ARBA00023152"/>
    </source>
</evidence>
<dbReference type="GO" id="GO:0005524">
    <property type="term" value="F:ATP binding"/>
    <property type="evidence" value="ECO:0007669"/>
    <property type="project" value="UniProtKB-KW"/>
</dbReference>
<organism evidence="11 12">
    <name type="scientific">Candidatus Anaerotruncus excrementipullorum</name>
    <dbReference type="NCBI Taxonomy" id="2838465"/>
    <lineage>
        <taxon>Bacteria</taxon>
        <taxon>Bacillati</taxon>
        <taxon>Bacillota</taxon>
        <taxon>Clostridia</taxon>
        <taxon>Eubacteriales</taxon>
        <taxon>Oscillospiraceae</taxon>
        <taxon>Anaerotruncus</taxon>
    </lineage>
</organism>
<dbReference type="InterPro" id="IPR012829">
    <property type="entry name" value="Phosphofructokinase_III"/>
</dbReference>
<dbReference type="InterPro" id="IPR012003">
    <property type="entry name" value="ATP_PFK_prok-type"/>
</dbReference>
<dbReference type="InterPro" id="IPR022953">
    <property type="entry name" value="ATP_PFK"/>
</dbReference>
<keyword evidence="8 9" id="KW-0324">Glycolysis</keyword>
<dbReference type="GO" id="GO:0030388">
    <property type="term" value="P:fructose 1,6-bisphosphate metabolic process"/>
    <property type="evidence" value="ECO:0007669"/>
    <property type="project" value="TreeGrafter"/>
</dbReference>
<feature type="binding site" evidence="9">
    <location>
        <begin position="76"/>
        <end position="77"/>
    </location>
    <ligand>
        <name>ATP</name>
        <dbReference type="ChEBI" id="CHEBI:30616"/>
    </ligand>
</feature>
<dbReference type="GO" id="GO:0047334">
    <property type="term" value="F:diphosphate-fructose-6-phosphate 1-phosphotransferase activity"/>
    <property type="evidence" value="ECO:0007669"/>
    <property type="project" value="InterPro"/>
</dbReference>
<comment type="function">
    <text evidence="9">Catalyzes the phosphorylation of D-fructose 6-phosphate to fructose 1,6-bisphosphate by ATP, the first committing step of glycolysis.</text>
</comment>
<dbReference type="Gene3D" id="3.40.50.450">
    <property type="match status" value="1"/>
</dbReference>
<dbReference type="PIRSF" id="PIRSF000532">
    <property type="entry name" value="ATP_PFK_prok"/>
    <property type="match status" value="1"/>
</dbReference>
<keyword evidence="5 9" id="KW-0479">Metal-binding</keyword>
<evidence type="ECO:0000259" key="10">
    <source>
        <dbReference type="Pfam" id="PF00365"/>
    </source>
</evidence>
<dbReference type="HAMAP" id="MF_01976">
    <property type="entry name" value="Phosphofructokinase_III"/>
    <property type="match status" value="1"/>
</dbReference>
<comment type="catalytic activity">
    <reaction evidence="9">
        <text>beta-D-fructose 6-phosphate + ATP = beta-D-fructose 1,6-bisphosphate + ADP + H(+)</text>
        <dbReference type="Rhea" id="RHEA:16109"/>
        <dbReference type="ChEBI" id="CHEBI:15378"/>
        <dbReference type="ChEBI" id="CHEBI:30616"/>
        <dbReference type="ChEBI" id="CHEBI:32966"/>
        <dbReference type="ChEBI" id="CHEBI:57634"/>
        <dbReference type="ChEBI" id="CHEBI:456216"/>
        <dbReference type="EC" id="2.7.1.11"/>
    </reaction>
</comment>
<dbReference type="AlphaFoldDB" id="A0A9D1WT95"/>
<keyword evidence="4 9" id="KW-0808">Transferase</keyword>